<dbReference type="EnsemblMetazoa" id="XM_038201320.1">
    <property type="protein sequence ID" value="XP_038057248.1"/>
    <property type="gene ID" value="LOC119728885"/>
</dbReference>
<dbReference type="PANTHER" id="PTHR10094:SF25">
    <property type="entry name" value="SCP2 STEROL-BINDING DOMAIN-CONTAINING PROTEIN 1"/>
    <property type="match status" value="1"/>
</dbReference>
<dbReference type="GeneID" id="119728885"/>
<dbReference type="AlphaFoldDB" id="A0A914A043"/>
<protein>
    <recommendedName>
        <fullName evidence="1">SCP2 domain-containing protein</fullName>
    </recommendedName>
</protein>
<evidence type="ECO:0000313" key="2">
    <source>
        <dbReference type="EnsemblMetazoa" id="XP_038057248.1"/>
    </source>
</evidence>
<name>A0A914A043_PATMI</name>
<feature type="domain" description="SCP2" evidence="1">
    <location>
        <begin position="31"/>
        <end position="117"/>
    </location>
</feature>
<dbReference type="SUPFAM" id="SSF55718">
    <property type="entry name" value="SCP-like"/>
    <property type="match status" value="1"/>
</dbReference>
<proteinExistence type="predicted"/>
<evidence type="ECO:0000259" key="1">
    <source>
        <dbReference type="Pfam" id="PF02036"/>
    </source>
</evidence>
<organism evidence="2 3">
    <name type="scientific">Patiria miniata</name>
    <name type="common">Bat star</name>
    <name type="synonym">Asterina miniata</name>
    <dbReference type="NCBI Taxonomy" id="46514"/>
    <lineage>
        <taxon>Eukaryota</taxon>
        <taxon>Metazoa</taxon>
        <taxon>Echinodermata</taxon>
        <taxon>Eleutherozoa</taxon>
        <taxon>Asterozoa</taxon>
        <taxon>Asteroidea</taxon>
        <taxon>Valvatacea</taxon>
        <taxon>Valvatida</taxon>
        <taxon>Asterinidae</taxon>
        <taxon>Patiria</taxon>
    </lineage>
</organism>
<dbReference type="GO" id="GO:0005829">
    <property type="term" value="C:cytosol"/>
    <property type="evidence" value="ECO:0007669"/>
    <property type="project" value="TreeGrafter"/>
</dbReference>
<keyword evidence="3" id="KW-1185">Reference proteome</keyword>
<dbReference type="RefSeq" id="XP_038057248.1">
    <property type="nucleotide sequence ID" value="XM_038201320.1"/>
</dbReference>
<dbReference type="Proteomes" id="UP000887568">
    <property type="component" value="Unplaced"/>
</dbReference>
<accession>A0A914A043</accession>
<dbReference type="InterPro" id="IPR036527">
    <property type="entry name" value="SCP2_sterol-bd_dom_sf"/>
</dbReference>
<dbReference type="Pfam" id="PF02036">
    <property type="entry name" value="SCP2"/>
    <property type="match status" value="1"/>
</dbReference>
<dbReference type="OrthoDB" id="5327538at2759"/>
<evidence type="ECO:0000313" key="3">
    <source>
        <dbReference type="Proteomes" id="UP000887568"/>
    </source>
</evidence>
<dbReference type="Gene3D" id="3.30.1050.10">
    <property type="entry name" value="SCP2 sterol-binding domain"/>
    <property type="match status" value="1"/>
</dbReference>
<dbReference type="PANTHER" id="PTHR10094">
    <property type="entry name" value="STEROL CARRIER PROTEIN 2 SCP-2 FAMILY PROTEIN"/>
    <property type="match status" value="1"/>
</dbReference>
<sequence length="131" mass="15496">MESISSHQQLYFPSETELAFHNLRNRLLREGDSITRRVDAVLGFRVIDCRGGYIECWLIDLRQGRRVVRRANGEKTDIIFHISENDLMELFTGRQQPQKLLLTRRLRISGTKSLQNKIQYLIPDKRRKSRL</sequence>
<dbReference type="OMA" id="LQIAWIA"/>
<reference evidence="2" key="1">
    <citation type="submission" date="2022-11" db="UniProtKB">
        <authorList>
            <consortium name="EnsemblMetazoa"/>
        </authorList>
    </citation>
    <scope>IDENTIFICATION</scope>
</reference>
<dbReference type="InterPro" id="IPR003033">
    <property type="entry name" value="SCP2_sterol-bd_dom"/>
</dbReference>